<name>A0A0S7BCK5_9CHLR</name>
<organism evidence="2">
    <name type="scientific">Longilinea arvoryzae</name>
    <dbReference type="NCBI Taxonomy" id="360412"/>
    <lineage>
        <taxon>Bacteria</taxon>
        <taxon>Bacillati</taxon>
        <taxon>Chloroflexota</taxon>
        <taxon>Anaerolineae</taxon>
        <taxon>Anaerolineales</taxon>
        <taxon>Anaerolineaceae</taxon>
        <taxon>Longilinea</taxon>
    </lineage>
</organism>
<feature type="transmembrane region" description="Helical" evidence="1">
    <location>
        <begin position="56"/>
        <end position="77"/>
    </location>
</feature>
<feature type="transmembrane region" description="Helical" evidence="1">
    <location>
        <begin position="144"/>
        <end position="164"/>
    </location>
</feature>
<sequence length="179" mass="19475">MGWLREHLTLVRLCVLALLIIALLGPWVYENLSVPDEYDCAPSLVRIRPGFCGDPMSGWFVMGYFGVGFFGVLWALLSGATTFQEAGPNLIAGLVWLPVLPLLSSLLLLWRGERPRLKGAHMVALLLMIGLTLVFIIAEDPTVVSIHMWGPWLFLAALAAGLAVESVTAFRSRSGAEAA</sequence>
<dbReference type="Proteomes" id="UP000055060">
    <property type="component" value="Unassembled WGS sequence"/>
</dbReference>
<keyword evidence="1" id="KW-0472">Membrane</keyword>
<keyword evidence="1" id="KW-1133">Transmembrane helix</keyword>
<proteinExistence type="predicted"/>
<gene>
    <name evidence="2" type="ORF">LARV_00231</name>
</gene>
<feature type="transmembrane region" description="Helical" evidence="1">
    <location>
        <begin position="122"/>
        <end position="138"/>
    </location>
</feature>
<feature type="transmembrane region" description="Helical" evidence="1">
    <location>
        <begin position="6"/>
        <end position="29"/>
    </location>
</feature>
<keyword evidence="3" id="KW-1185">Reference proteome</keyword>
<feature type="transmembrane region" description="Helical" evidence="1">
    <location>
        <begin position="89"/>
        <end position="110"/>
    </location>
</feature>
<evidence type="ECO:0000313" key="3">
    <source>
        <dbReference type="Proteomes" id="UP000055060"/>
    </source>
</evidence>
<dbReference type="OrthoDB" id="10009470at2"/>
<reference evidence="2" key="1">
    <citation type="submission" date="2015-07" db="EMBL/GenBank/DDBJ databases">
        <title>Draft Genome Sequences of Anaerolinea thermolimosa IMO-1, Bellilinea caldifistulae GOMI-1, Leptolinea tardivitalis YMTK-2, Levilinea saccharolytica KIBI-1,Longilinea arvoryzae KOME-1, Previously Described as Members of the Anaerolineaceae (Chloroflexi).</title>
        <authorList>
            <person name="Sekiguchi Y."/>
            <person name="Ohashi A."/>
            <person name="Matsuura N."/>
            <person name="Tourlousse M.D."/>
        </authorList>
    </citation>
    <scope>NUCLEOTIDE SEQUENCE [LARGE SCALE GENOMIC DNA]</scope>
    <source>
        <strain evidence="2">KOME-1</strain>
    </source>
</reference>
<dbReference type="STRING" id="360412.LARV_00231"/>
<dbReference type="AlphaFoldDB" id="A0A0S7BCK5"/>
<accession>A0A0S7BCK5</accession>
<dbReference type="EMBL" id="DF967972">
    <property type="protein sequence ID" value="GAP12496.1"/>
    <property type="molecule type" value="Genomic_DNA"/>
</dbReference>
<evidence type="ECO:0000256" key="1">
    <source>
        <dbReference type="SAM" id="Phobius"/>
    </source>
</evidence>
<protein>
    <recommendedName>
        <fullName evidence="4">DUF998 domain-containing protein</fullName>
    </recommendedName>
</protein>
<evidence type="ECO:0000313" key="2">
    <source>
        <dbReference type="EMBL" id="GAP12496.1"/>
    </source>
</evidence>
<evidence type="ECO:0008006" key="4">
    <source>
        <dbReference type="Google" id="ProtNLM"/>
    </source>
</evidence>
<dbReference type="RefSeq" id="WP_075071914.1">
    <property type="nucleotide sequence ID" value="NZ_DF967972.1"/>
</dbReference>
<keyword evidence="1" id="KW-0812">Transmembrane</keyword>